<gene>
    <name evidence="1" type="ORF">GCK72_021540</name>
</gene>
<dbReference type="Proteomes" id="UP000483820">
    <property type="component" value="Chromosome V"/>
</dbReference>
<reference evidence="1 2" key="1">
    <citation type="submission" date="2019-12" db="EMBL/GenBank/DDBJ databases">
        <title>Chromosome-level assembly of the Caenorhabditis remanei genome.</title>
        <authorList>
            <person name="Teterina A.A."/>
            <person name="Willis J.H."/>
            <person name="Phillips P.C."/>
        </authorList>
    </citation>
    <scope>NUCLEOTIDE SEQUENCE [LARGE SCALE GENOMIC DNA]</scope>
    <source>
        <strain evidence="1 2">PX506</strain>
        <tissue evidence="1">Whole organism</tissue>
    </source>
</reference>
<dbReference type="CTD" id="78777271"/>
<protein>
    <submittedName>
        <fullName evidence="1">Uncharacterized protein</fullName>
    </submittedName>
</protein>
<organism evidence="1 2">
    <name type="scientific">Caenorhabditis remanei</name>
    <name type="common">Caenorhabditis vulgaris</name>
    <dbReference type="NCBI Taxonomy" id="31234"/>
    <lineage>
        <taxon>Eukaryota</taxon>
        <taxon>Metazoa</taxon>
        <taxon>Ecdysozoa</taxon>
        <taxon>Nematoda</taxon>
        <taxon>Chromadorea</taxon>
        <taxon>Rhabditida</taxon>
        <taxon>Rhabditina</taxon>
        <taxon>Rhabditomorpha</taxon>
        <taxon>Rhabditoidea</taxon>
        <taxon>Rhabditidae</taxon>
        <taxon>Peloderinae</taxon>
        <taxon>Caenorhabditis</taxon>
    </lineage>
</organism>
<accession>A0A6A5GJS9</accession>
<dbReference type="GeneID" id="78777271"/>
<proteinExistence type="predicted"/>
<dbReference type="AlphaFoldDB" id="A0A6A5GJS9"/>
<sequence length="267" mass="30472">MWKCTRNVEDGRLSLEPVACQSVERNENYEVLSPGSSRTMNNGSVKHSCDIGDGRLKSVFEFVPGCYHNGIVYQLGDEWQEENQGDKHLVQNVTMECVRSESGYFDKKVTECKFNSEEEYDVHHLGNNSLYIEKFIDYITIRLNNYYEKSDLVIVEDSDGIQSSKRVNTRHLKCVETEPGHVTLINVTEEETGCTYKNQTYLHKSSWVDVTQGAGLRCGNGNEVMKDYCSLNGKMHTLGEELKLSNGCVFVCDEQRNIYICDDLLKL</sequence>
<dbReference type="KEGG" id="crq:GCK72_021540"/>
<evidence type="ECO:0000313" key="2">
    <source>
        <dbReference type="Proteomes" id="UP000483820"/>
    </source>
</evidence>
<dbReference type="RefSeq" id="XP_053583252.1">
    <property type="nucleotide sequence ID" value="XM_053734339.1"/>
</dbReference>
<comment type="caution">
    <text evidence="1">The sequence shown here is derived from an EMBL/GenBank/DDBJ whole genome shotgun (WGS) entry which is preliminary data.</text>
</comment>
<evidence type="ECO:0000313" key="1">
    <source>
        <dbReference type="EMBL" id="KAF1754974.1"/>
    </source>
</evidence>
<name>A0A6A5GJS9_CAERE</name>
<dbReference type="EMBL" id="WUAV01000005">
    <property type="protein sequence ID" value="KAF1754974.1"/>
    <property type="molecule type" value="Genomic_DNA"/>
</dbReference>